<feature type="compositionally biased region" description="Polar residues" evidence="3">
    <location>
        <begin position="1"/>
        <end position="14"/>
    </location>
</feature>
<protein>
    <submittedName>
        <fullName evidence="5">ARAD1A14036p</fullName>
    </submittedName>
</protein>
<organism evidence="5">
    <name type="scientific">Blastobotrys adeninivorans</name>
    <name type="common">Yeast</name>
    <name type="synonym">Arxula adeninivorans</name>
    <dbReference type="NCBI Taxonomy" id="409370"/>
    <lineage>
        <taxon>Eukaryota</taxon>
        <taxon>Fungi</taxon>
        <taxon>Dikarya</taxon>
        <taxon>Ascomycota</taxon>
        <taxon>Saccharomycotina</taxon>
        <taxon>Dipodascomycetes</taxon>
        <taxon>Dipodascales</taxon>
        <taxon>Trichomonascaceae</taxon>
        <taxon>Blastobotrys</taxon>
    </lineage>
</organism>
<dbReference type="Gene3D" id="1.10.20.10">
    <property type="entry name" value="Histone, subunit A"/>
    <property type="match status" value="1"/>
</dbReference>
<dbReference type="AlphaFoldDB" id="A0A060T397"/>
<evidence type="ECO:0000256" key="2">
    <source>
        <dbReference type="ARBA" id="ARBA00023242"/>
    </source>
</evidence>
<dbReference type="SUPFAM" id="SSF47113">
    <property type="entry name" value="Histone-fold"/>
    <property type="match status" value="1"/>
</dbReference>
<dbReference type="CDD" id="cd22905">
    <property type="entry name" value="HFD_Dr1"/>
    <property type="match status" value="1"/>
</dbReference>
<dbReference type="PANTHER" id="PTHR46138:SF1">
    <property type="entry name" value="PROTEIN DR1"/>
    <property type="match status" value="1"/>
</dbReference>
<reference evidence="5" key="1">
    <citation type="submission" date="2014-02" db="EMBL/GenBank/DDBJ databases">
        <authorList>
            <person name="Genoscope - CEA"/>
        </authorList>
    </citation>
    <scope>NUCLEOTIDE SEQUENCE</scope>
    <source>
        <strain evidence="5">LS3</strain>
    </source>
</reference>
<proteinExistence type="predicted"/>
<feature type="domain" description="Transcription factor CBF/NF-Y/archaeal histone" evidence="4">
    <location>
        <begin position="29"/>
        <end position="93"/>
    </location>
</feature>
<evidence type="ECO:0000256" key="1">
    <source>
        <dbReference type="ARBA" id="ARBA00004123"/>
    </source>
</evidence>
<dbReference type="GO" id="GO:0000122">
    <property type="term" value="P:negative regulation of transcription by RNA polymerase II"/>
    <property type="evidence" value="ECO:0007669"/>
    <property type="project" value="InterPro"/>
</dbReference>
<dbReference type="GO" id="GO:0046982">
    <property type="term" value="F:protein heterodimerization activity"/>
    <property type="evidence" value="ECO:0007669"/>
    <property type="project" value="InterPro"/>
</dbReference>
<reference evidence="5" key="2">
    <citation type="submission" date="2014-06" db="EMBL/GenBank/DDBJ databases">
        <title>The complete genome of Blastobotrys (Arxula) adeninivorans LS3 - a yeast of biotechnological interest.</title>
        <authorList>
            <person name="Kunze G."/>
            <person name="Gaillardin C."/>
            <person name="Czernicka M."/>
            <person name="Durrens P."/>
            <person name="Martin T."/>
            <person name="Boer E."/>
            <person name="Gabaldon T."/>
            <person name="Cruz J."/>
            <person name="Talla E."/>
            <person name="Marck C."/>
            <person name="Goffeau A."/>
            <person name="Barbe V."/>
            <person name="Baret P."/>
            <person name="Baronian K."/>
            <person name="Beier S."/>
            <person name="Bleykasten C."/>
            <person name="Bode R."/>
            <person name="Casaregola S."/>
            <person name="Despons L."/>
            <person name="Fairhead C."/>
            <person name="Giersberg M."/>
            <person name="Gierski P."/>
            <person name="Hahnel U."/>
            <person name="Hartmann A."/>
            <person name="Jankowska D."/>
            <person name="Jubin C."/>
            <person name="Jung P."/>
            <person name="Lafontaine I."/>
            <person name="Leh-Louis V."/>
            <person name="Lemaire M."/>
            <person name="Marcet-Houben M."/>
            <person name="Mascher M."/>
            <person name="Morel G."/>
            <person name="Richard G.-F."/>
            <person name="Riechen J."/>
            <person name="Sacerdot C."/>
            <person name="Sarkar A."/>
            <person name="Savel G."/>
            <person name="Schacherer J."/>
            <person name="Sherman D."/>
            <person name="Straub M.-L."/>
            <person name="Stein N."/>
            <person name="Thierry A."/>
            <person name="Trautwein-Schult A."/>
            <person name="Westhof E."/>
            <person name="Worch S."/>
            <person name="Dujon B."/>
            <person name="Souciet J.-L."/>
            <person name="Wincker P."/>
            <person name="Scholz U."/>
            <person name="Neuveglise N."/>
        </authorList>
    </citation>
    <scope>NUCLEOTIDE SEQUENCE</scope>
    <source>
        <strain evidence="5">LS3</strain>
    </source>
</reference>
<accession>A0A060T397</accession>
<name>A0A060T397_BLAAD</name>
<dbReference type="Pfam" id="PF00808">
    <property type="entry name" value="CBFD_NFYB_HMF"/>
    <property type="match status" value="1"/>
</dbReference>
<dbReference type="GO" id="GO:0017054">
    <property type="term" value="C:negative cofactor 2 complex"/>
    <property type="evidence" value="ECO:0007669"/>
    <property type="project" value="InterPro"/>
</dbReference>
<dbReference type="InterPro" id="IPR009072">
    <property type="entry name" value="Histone-fold"/>
</dbReference>
<dbReference type="EMBL" id="HG937691">
    <property type="protein sequence ID" value="CDP33646.1"/>
    <property type="molecule type" value="Genomic_DNA"/>
</dbReference>
<gene>
    <name evidence="5" type="ORF">GNLVRS02_ARAD1A14036g</name>
</gene>
<dbReference type="PANTHER" id="PTHR46138">
    <property type="entry name" value="PROTEIN DR1"/>
    <property type="match status" value="1"/>
</dbReference>
<sequence length="158" mass="17842">MPNYLNGANRQQSGPHKIQEMESGGDDLSLPKATVQKIVSEIIPPDLVFSRDTRDALIECCVEFIMILSTESNDIAEKESKKTIASEHVIQALETLGFHEYIEPVQEVILEHKESQKVREKKVGKLEQSGRSVEELLKEQELLFAQSRSRLNSQQSPP</sequence>
<dbReference type="GO" id="GO:0016251">
    <property type="term" value="F:RNA polymerase II general transcription initiation factor activity"/>
    <property type="evidence" value="ECO:0007669"/>
    <property type="project" value="TreeGrafter"/>
</dbReference>
<dbReference type="PhylomeDB" id="A0A060T397"/>
<keyword evidence="2" id="KW-0539">Nucleus</keyword>
<dbReference type="InterPro" id="IPR003958">
    <property type="entry name" value="CBFA_NFYB_domain"/>
</dbReference>
<dbReference type="InterPro" id="IPR042225">
    <property type="entry name" value="Ncb2"/>
</dbReference>
<dbReference type="GO" id="GO:0051123">
    <property type="term" value="P:RNA polymerase II preinitiation complex assembly"/>
    <property type="evidence" value="ECO:0007669"/>
    <property type="project" value="TreeGrafter"/>
</dbReference>
<evidence type="ECO:0000313" key="5">
    <source>
        <dbReference type="EMBL" id="CDP33646.1"/>
    </source>
</evidence>
<feature type="region of interest" description="Disordered" evidence="3">
    <location>
        <begin position="1"/>
        <end position="26"/>
    </location>
</feature>
<dbReference type="GO" id="GO:0017025">
    <property type="term" value="F:TBP-class protein binding"/>
    <property type="evidence" value="ECO:0007669"/>
    <property type="project" value="TreeGrafter"/>
</dbReference>
<evidence type="ECO:0000256" key="3">
    <source>
        <dbReference type="SAM" id="MobiDB-lite"/>
    </source>
</evidence>
<evidence type="ECO:0000259" key="4">
    <source>
        <dbReference type="Pfam" id="PF00808"/>
    </source>
</evidence>
<comment type="subcellular location">
    <subcellularLocation>
        <location evidence="1">Nucleus</location>
    </subcellularLocation>
</comment>
<dbReference type="FunFam" id="1.10.20.10:FF:000019">
    <property type="entry name" value="Negative cofactor 2 beta"/>
    <property type="match status" value="1"/>
</dbReference>